<feature type="domain" description="Radical SAM core" evidence="7">
    <location>
        <begin position="93"/>
        <end position="326"/>
    </location>
</feature>
<evidence type="ECO:0000256" key="3">
    <source>
        <dbReference type="ARBA" id="ARBA00022691"/>
    </source>
</evidence>
<dbReference type="GO" id="GO:0016491">
    <property type="term" value="F:oxidoreductase activity"/>
    <property type="evidence" value="ECO:0007669"/>
    <property type="project" value="InterPro"/>
</dbReference>
<dbReference type="InterPro" id="IPR058240">
    <property type="entry name" value="rSAM_sf"/>
</dbReference>
<comment type="cofactor">
    <cofactor evidence="1">
        <name>[4Fe-4S] cluster</name>
        <dbReference type="ChEBI" id="CHEBI:49883"/>
    </cofactor>
</comment>
<reference evidence="8" key="1">
    <citation type="journal article" date="2016" name="Genome Announc.">
        <title>Draft Genome Sequence of the Syntrophic Lactate-Degrading Bacterium Tepidanaerobacter syntrophicus JLT.</title>
        <authorList>
            <person name="Matsuura N."/>
            <person name="Ohashi A."/>
            <person name="Tourlousse D.M."/>
            <person name="Sekiguchi Y."/>
        </authorList>
    </citation>
    <scope>NUCLEOTIDE SEQUENCE [LARGE SCALE GENOMIC DNA]</scope>
    <source>
        <strain evidence="8">JL</strain>
    </source>
</reference>
<evidence type="ECO:0000256" key="4">
    <source>
        <dbReference type="ARBA" id="ARBA00022723"/>
    </source>
</evidence>
<dbReference type="SFLD" id="SFLDG01386">
    <property type="entry name" value="main_SPASM_domain-containing"/>
    <property type="match status" value="1"/>
</dbReference>
<keyword evidence="3" id="KW-0949">S-adenosyl-L-methionine</keyword>
<dbReference type="InterPro" id="IPR023885">
    <property type="entry name" value="4Fe4S-binding_SPASM_dom"/>
</dbReference>
<gene>
    <name evidence="8" type="ORF">TSYNT_837</name>
</gene>
<dbReference type="GO" id="GO:0046872">
    <property type="term" value="F:metal ion binding"/>
    <property type="evidence" value="ECO:0007669"/>
    <property type="project" value="UniProtKB-KW"/>
</dbReference>
<dbReference type="PANTHER" id="PTHR43273">
    <property type="entry name" value="ANAEROBIC SULFATASE-MATURATING ENZYME HOMOLOG ASLB-RELATED"/>
    <property type="match status" value="1"/>
</dbReference>
<keyword evidence="2" id="KW-0004">4Fe-4S</keyword>
<dbReference type="SFLD" id="SFLDS00029">
    <property type="entry name" value="Radical_SAM"/>
    <property type="match status" value="1"/>
</dbReference>
<keyword evidence="6" id="KW-0411">Iron-sulfur</keyword>
<dbReference type="InterPro" id="IPR000385">
    <property type="entry name" value="MoaA_NifB_PqqE_Fe-S-bd_CS"/>
</dbReference>
<dbReference type="AlphaFoldDB" id="A0A0U9HR47"/>
<evidence type="ECO:0000313" key="9">
    <source>
        <dbReference type="Proteomes" id="UP000062160"/>
    </source>
</evidence>
<dbReference type="Pfam" id="PF13186">
    <property type="entry name" value="SPASM"/>
    <property type="match status" value="1"/>
</dbReference>
<dbReference type="PANTHER" id="PTHR43273:SF8">
    <property type="entry name" value="RADICAL SAM DOMAIN PROTEIN"/>
    <property type="match status" value="1"/>
</dbReference>
<keyword evidence="9" id="KW-1185">Reference proteome</keyword>
<dbReference type="Pfam" id="PF04055">
    <property type="entry name" value="Radical_SAM"/>
    <property type="match status" value="1"/>
</dbReference>
<evidence type="ECO:0000313" key="8">
    <source>
        <dbReference type="EMBL" id="GAQ25511.1"/>
    </source>
</evidence>
<dbReference type="NCBIfam" id="TIGR03974">
    <property type="entry name" value="rSAM_six_Cys"/>
    <property type="match status" value="1"/>
</dbReference>
<dbReference type="InterPro" id="IPR047602">
    <property type="entry name" value="SPASM_CteB-like"/>
</dbReference>
<dbReference type="CDD" id="cd01335">
    <property type="entry name" value="Radical_SAM"/>
    <property type="match status" value="1"/>
</dbReference>
<dbReference type="InterPro" id="IPR024025">
    <property type="entry name" value="SCIFF_rSAM_maturase"/>
</dbReference>
<dbReference type="SUPFAM" id="SSF102114">
    <property type="entry name" value="Radical SAM enzymes"/>
    <property type="match status" value="1"/>
</dbReference>
<keyword evidence="4" id="KW-0479">Metal-binding</keyword>
<dbReference type="GO" id="GO:0051539">
    <property type="term" value="F:4 iron, 4 sulfur cluster binding"/>
    <property type="evidence" value="ECO:0007669"/>
    <property type="project" value="UniProtKB-KW"/>
</dbReference>
<dbReference type="InterPro" id="IPR007197">
    <property type="entry name" value="rSAM"/>
</dbReference>
<dbReference type="SFLD" id="SFLDG01384">
    <property type="entry name" value="thioether_bond_formation_requi"/>
    <property type="match status" value="1"/>
</dbReference>
<dbReference type="Gene3D" id="3.20.20.70">
    <property type="entry name" value="Aldolase class I"/>
    <property type="match status" value="1"/>
</dbReference>
<dbReference type="NCBIfam" id="TIGR04085">
    <property type="entry name" value="rSAM_more_4Fe4S"/>
    <property type="match status" value="1"/>
</dbReference>
<dbReference type="STRING" id="224999.GCA_001485475_01541"/>
<dbReference type="SFLD" id="SFLDG01067">
    <property type="entry name" value="SPASM/twitch_domain_containing"/>
    <property type="match status" value="1"/>
</dbReference>
<accession>A0A0U9HR47</accession>
<dbReference type="EMBL" id="DF977002">
    <property type="protein sequence ID" value="GAQ25511.1"/>
    <property type="molecule type" value="Genomic_DNA"/>
</dbReference>
<evidence type="ECO:0000256" key="2">
    <source>
        <dbReference type="ARBA" id="ARBA00022485"/>
    </source>
</evidence>
<proteinExistence type="predicted"/>
<protein>
    <recommendedName>
        <fullName evidence="7">Radical SAM core domain-containing protein</fullName>
    </recommendedName>
</protein>
<sequence>MYLAGQIHKFRVFDKNLVLDVNSGSIFEVDNITYDVLDYYNTLSNNDIIAKLKTKYSKLEIEEALKEIKAMETEGYLFSNLDTNAILDKLDTRQYVKALCFNVAHDCNLRCKYCFASKGDYHGKREIMSSEVGKKALEFLAENSGDMEDVEVDFFGGEPLLAMDTIREVISYARILKKTWGKRFHFTITTNAVLLDDETIEYLHENMDNIVLSLDGRKEVNDFIRVRADGSGSYDKIVPNIKRVVELREKDNKEYYVRGTFTKHNLDFAKDVFHIANLGIREISLEPVVGKEGDYLLEDKDLDTLWKQYDEIAKEYMNRKKTGKLPFKFYHFNIDIYNGPCVYKRVWACGAGRDYLAVTPSGDIYPCHQFVGQDEFLMGNVADGKLDQKIVDILKDTHVFAKEECSKCWARYFCSGGCNANNLLICGDMKKPYHITCELQKKRIEYAIYLNLFSSE</sequence>
<name>A0A0U9HR47_9FIRM</name>
<evidence type="ECO:0000256" key="1">
    <source>
        <dbReference type="ARBA" id="ARBA00001966"/>
    </source>
</evidence>
<dbReference type="InterPro" id="IPR023867">
    <property type="entry name" value="Sulphatase_maturase_rSAM"/>
</dbReference>
<evidence type="ECO:0000256" key="5">
    <source>
        <dbReference type="ARBA" id="ARBA00023004"/>
    </source>
</evidence>
<dbReference type="PROSITE" id="PS01305">
    <property type="entry name" value="MOAA_NIFB_PQQE"/>
    <property type="match status" value="1"/>
</dbReference>
<keyword evidence="5" id="KW-0408">Iron</keyword>
<dbReference type="CDD" id="cd21124">
    <property type="entry name" value="SPASM_CteB-like"/>
    <property type="match status" value="1"/>
</dbReference>
<dbReference type="PROSITE" id="PS51918">
    <property type="entry name" value="RADICAL_SAM"/>
    <property type="match status" value="1"/>
</dbReference>
<organism evidence="8">
    <name type="scientific">Tepidanaerobacter syntrophicus</name>
    <dbReference type="NCBI Taxonomy" id="224999"/>
    <lineage>
        <taxon>Bacteria</taxon>
        <taxon>Bacillati</taxon>
        <taxon>Bacillota</taxon>
        <taxon>Clostridia</taxon>
        <taxon>Thermosediminibacterales</taxon>
        <taxon>Tepidanaerobacteraceae</taxon>
        <taxon>Tepidanaerobacter</taxon>
    </lineage>
</organism>
<evidence type="ECO:0000256" key="6">
    <source>
        <dbReference type="ARBA" id="ARBA00023014"/>
    </source>
</evidence>
<dbReference type="Proteomes" id="UP000062160">
    <property type="component" value="Unassembled WGS sequence"/>
</dbReference>
<dbReference type="InterPro" id="IPR013785">
    <property type="entry name" value="Aldolase_TIM"/>
</dbReference>
<evidence type="ECO:0000259" key="7">
    <source>
        <dbReference type="PROSITE" id="PS51918"/>
    </source>
</evidence>